<dbReference type="AlphaFoldDB" id="A0A484ARZ9"/>
<feature type="compositionally biased region" description="Basic and acidic residues" evidence="1">
    <location>
        <begin position="66"/>
        <end position="85"/>
    </location>
</feature>
<dbReference type="OMA" id="KCHIVLG"/>
<dbReference type="EMBL" id="LSRL02001305">
    <property type="protein sequence ID" value="TDG39153.1"/>
    <property type="molecule type" value="Genomic_DNA"/>
</dbReference>
<proteinExistence type="predicted"/>
<feature type="chain" id="PRO_5019843102" evidence="2">
    <location>
        <begin position="23"/>
        <end position="92"/>
    </location>
</feature>
<evidence type="ECO:0000256" key="1">
    <source>
        <dbReference type="SAM" id="MobiDB-lite"/>
    </source>
</evidence>
<protein>
    <submittedName>
        <fullName evidence="3">Uncharacterized protein</fullName>
    </submittedName>
</protein>
<gene>
    <name evidence="3" type="ORF">AWZ03_014425</name>
</gene>
<feature type="signal peptide" evidence="2">
    <location>
        <begin position="1"/>
        <end position="22"/>
    </location>
</feature>
<accession>A0A484ARZ9</accession>
<evidence type="ECO:0000313" key="4">
    <source>
        <dbReference type="Proteomes" id="UP000295192"/>
    </source>
</evidence>
<name>A0A484ARZ9_DRONA</name>
<organism evidence="3 4">
    <name type="scientific">Drosophila navojoa</name>
    <name type="common">Fruit fly</name>
    <dbReference type="NCBI Taxonomy" id="7232"/>
    <lineage>
        <taxon>Eukaryota</taxon>
        <taxon>Metazoa</taxon>
        <taxon>Ecdysozoa</taxon>
        <taxon>Arthropoda</taxon>
        <taxon>Hexapoda</taxon>
        <taxon>Insecta</taxon>
        <taxon>Pterygota</taxon>
        <taxon>Neoptera</taxon>
        <taxon>Endopterygota</taxon>
        <taxon>Diptera</taxon>
        <taxon>Brachycera</taxon>
        <taxon>Muscomorpha</taxon>
        <taxon>Ephydroidea</taxon>
        <taxon>Drosophilidae</taxon>
        <taxon>Drosophila</taxon>
    </lineage>
</organism>
<sequence>MKCHIVLGFALALALIAPLGGAAPVDRAEVEDLVQAVDDADSAEPVVEAVEEAEAEDASDVSDESVDPKPEISNDYFIDVKDKTRPPPPWWW</sequence>
<keyword evidence="2" id="KW-0732">Signal</keyword>
<keyword evidence="4" id="KW-1185">Reference proteome</keyword>
<feature type="compositionally biased region" description="Acidic residues" evidence="1">
    <location>
        <begin position="49"/>
        <end position="65"/>
    </location>
</feature>
<evidence type="ECO:0000313" key="3">
    <source>
        <dbReference type="EMBL" id="TDG39153.1"/>
    </source>
</evidence>
<evidence type="ECO:0000256" key="2">
    <source>
        <dbReference type="SAM" id="SignalP"/>
    </source>
</evidence>
<feature type="region of interest" description="Disordered" evidence="1">
    <location>
        <begin position="41"/>
        <end position="92"/>
    </location>
</feature>
<reference evidence="3 4" key="1">
    <citation type="journal article" date="2019" name="J. Hered.">
        <title>An Improved Genome Assembly for Drosophila navojoa, the Basal Species in the mojavensis Cluster.</title>
        <authorList>
            <person name="Vanderlinde T."/>
            <person name="Dupim E.G."/>
            <person name="Nazario-Yepiz N.O."/>
            <person name="Carvalho A.B."/>
        </authorList>
    </citation>
    <scope>NUCLEOTIDE SEQUENCE [LARGE SCALE GENOMIC DNA]</scope>
    <source>
        <strain evidence="3">Navoj_Jal97</strain>
        <tissue evidence="3">Whole organism</tissue>
    </source>
</reference>
<comment type="caution">
    <text evidence="3">The sequence shown here is derived from an EMBL/GenBank/DDBJ whole genome shotgun (WGS) entry which is preliminary data.</text>
</comment>
<dbReference type="Proteomes" id="UP000295192">
    <property type="component" value="Unassembled WGS sequence"/>
</dbReference>